<dbReference type="GO" id="GO:0046872">
    <property type="term" value="F:metal ion binding"/>
    <property type="evidence" value="ECO:0007669"/>
    <property type="project" value="UniProtKB-KW"/>
</dbReference>
<dbReference type="InterPro" id="IPR054691">
    <property type="entry name" value="LeuA/HCS_post-cat"/>
</dbReference>
<evidence type="ECO:0000256" key="6">
    <source>
        <dbReference type="ARBA" id="ARBA00022679"/>
    </source>
</evidence>
<dbReference type="CDD" id="cd07940">
    <property type="entry name" value="DRE_TIM_IPMS"/>
    <property type="match status" value="1"/>
</dbReference>
<dbReference type="InterPro" id="IPR013709">
    <property type="entry name" value="2-isopropylmalate_synth_dimer"/>
</dbReference>
<keyword evidence="4" id="KW-0432">Leucine biosynthesis</keyword>
<evidence type="ECO:0000256" key="1">
    <source>
        <dbReference type="ARBA" id="ARBA00004689"/>
    </source>
</evidence>
<dbReference type="Pfam" id="PF08502">
    <property type="entry name" value="LeuA_dimer"/>
    <property type="match status" value="1"/>
</dbReference>
<evidence type="ECO:0000256" key="5">
    <source>
        <dbReference type="ARBA" id="ARBA00022605"/>
    </source>
</evidence>
<dbReference type="InterPro" id="IPR013785">
    <property type="entry name" value="Aldolase_TIM"/>
</dbReference>
<dbReference type="PROSITE" id="PS00815">
    <property type="entry name" value="AIPM_HOMOCIT_SYNTH_1"/>
    <property type="match status" value="1"/>
</dbReference>
<accession>A0A644ZPJ4</accession>
<name>A0A644ZPJ4_9ZZZZ</name>
<dbReference type="EC" id="2.3.3.13" evidence="3"/>
<evidence type="ECO:0000259" key="10">
    <source>
        <dbReference type="PROSITE" id="PS50991"/>
    </source>
</evidence>
<dbReference type="SUPFAM" id="SSF51569">
    <property type="entry name" value="Aldolase"/>
    <property type="match status" value="1"/>
</dbReference>
<dbReference type="Pfam" id="PF22617">
    <property type="entry name" value="HCS_D2"/>
    <property type="match status" value="1"/>
</dbReference>
<dbReference type="Gene3D" id="3.30.160.270">
    <property type="match status" value="1"/>
</dbReference>
<dbReference type="GO" id="GO:0003852">
    <property type="term" value="F:2-isopropylmalate synthase activity"/>
    <property type="evidence" value="ECO:0007669"/>
    <property type="project" value="UniProtKB-EC"/>
</dbReference>
<keyword evidence="11" id="KW-0012">Acyltransferase</keyword>
<reference evidence="11" key="1">
    <citation type="submission" date="2019-08" db="EMBL/GenBank/DDBJ databases">
        <authorList>
            <person name="Kucharzyk K."/>
            <person name="Murdoch R.W."/>
            <person name="Higgins S."/>
            <person name="Loffler F."/>
        </authorList>
    </citation>
    <scope>NUCLEOTIDE SEQUENCE</scope>
</reference>
<gene>
    <name evidence="11" type="primary">leuA_39</name>
    <name evidence="11" type="ORF">SDC9_88440</name>
</gene>
<dbReference type="FunFam" id="3.20.20.70:FF:000010">
    <property type="entry name" value="2-isopropylmalate synthase"/>
    <property type="match status" value="1"/>
</dbReference>
<dbReference type="HAMAP" id="MF_01025">
    <property type="entry name" value="LeuA_type1"/>
    <property type="match status" value="1"/>
</dbReference>
<dbReference type="PANTHER" id="PTHR10277">
    <property type="entry name" value="HOMOCITRATE SYNTHASE-RELATED"/>
    <property type="match status" value="1"/>
</dbReference>
<sequence>MEKDRIYIFDTTLRDGEQAPGYSMNLDEKIRMALQLEALGVDILEAGFAIASPGDFASVQAISRELKHTVVASLSRALEKDIDAAWEAVKLAKRPRIHTFLATSDLHLQYKLKMSREDALAKAKAMVSYARNLNDDVEFSLEDATRTDLDYLCKVVEEVIKAGAKVVNLPDTVGYATPDDMTRMVGTVMNRVPNIDKAIIAVHCHNDLGLAVANSLAGLKAGARQAECTVCGIGERAGNAALEELIMGIRTRSDEYPFSYNVKTEEIIRSSRLLTQITGVKPNPSKAIVGANAFAHESGIHQHGMMANSLTYEIMTPESVGVMNTSLVLGKHSGQHAFEKRLADLGYTLGKEEAKNLFAEFKNLADRKKTITDRDLIALVENASQSSPVIWELESFVVNSGNMMTSTACVTLRKGEKKFQEVACGTGPVYASLRAVEKIIRHPFSLEDYSLQAVTEHRDALGEVFVKISDGHGIYRGRGVSTDVIEASILSCLAAVNRMLDETVAGQTGSLKPTTPPNFDNDMLSTHSDKKKERGDA</sequence>
<dbReference type="InterPro" id="IPR002034">
    <property type="entry name" value="AIPM/Hcit_synth_CS"/>
</dbReference>
<dbReference type="FunFam" id="1.10.238.260:FF:000001">
    <property type="entry name" value="2-isopropylmalate synthase"/>
    <property type="match status" value="1"/>
</dbReference>
<evidence type="ECO:0000256" key="4">
    <source>
        <dbReference type="ARBA" id="ARBA00022430"/>
    </source>
</evidence>
<dbReference type="Pfam" id="PF00682">
    <property type="entry name" value="HMGL-like"/>
    <property type="match status" value="1"/>
</dbReference>
<dbReference type="SMART" id="SM00917">
    <property type="entry name" value="LeuA_dimer"/>
    <property type="match status" value="1"/>
</dbReference>
<dbReference type="SUPFAM" id="SSF110921">
    <property type="entry name" value="2-isopropylmalate synthase LeuA, allosteric (dimerisation) domain"/>
    <property type="match status" value="1"/>
</dbReference>
<dbReference type="InterPro" id="IPR000891">
    <property type="entry name" value="PYR_CT"/>
</dbReference>
<organism evidence="11">
    <name type="scientific">bioreactor metagenome</name>
    <dbReference type="NCBI Taxonomy" id="1076179"/>
    <lineage>
        <taxon>unclassified sequences</taxon>
        <taxon>metagenomes</taxon>
        <taxon>ecological metagenomes</taxon>
    </lineage>
</organism>
<dbReference type="AlphaFoldDB" id="A0A644ZPJ4"/>
<comment type="pathway">
    <text evidence="1">Amino-acid biosynthesis; L-leucine biosynthesis; L-leucine from 3-methyl-2-oxobutanoate: step 1/4.</text>
</comment>
<protein>
    <recommendedName>
        <fullName evidence="3">2-isopropylmalate synthase</fullName>
        <ecNumber evidence="3">2.3.3.13</ecNumber>
    </recommendedName>
</protein>
<dbReference type="InterPro" id="IPR005671">
    <property type="entry name" value="LeuA_bact_synth"/>
</dbReference>
<evidence type="ECO:0000256" key="9">
    <source>
        <dbReference type="SAM" id="MobiDB-lite"/>
    </source>
</evidence>
<dbReference type="InterPro" id="IPR036230">
    <property type="entry name" value="LeuA_allosteric_dom_sf"/>
</dbReference>
<dbReference type="PANTHER" id="PTHR10277:SF9">
    <property type="entry name" value="2-ISOPROPYLMALATE SYNTHASE 1, CHLOROPLASTIC-RELATED"/>
    <property type="match status" value="1"/>
</dbReference>
<dbReference type="InterPro" id="IPR050073">
    <property type="entry name" value="2-IPM_HCS-like"/>
</dbReference>
<comment type="caution">
    <text evidence="11">The sequence shown here is derived from an EMBL/GenBank/DDBJ whole genome shotgun (WGS) entry which is preliminary data.</text>
</comment>
<evidence type="ECO:0000313" key="11">
    <source>
        <dbReference type="EMBL" id="MPM41781.1"/>
    </source>
</evidence>
<keyword evidence="7" id="KW-0479">Metal-binding</keyword>
<dbReference type="GO" id="GO:0009098">
    <property type="term" value="P:L-leucine biosynthetic process"/>
    <property type="evidence" value="ECO:0007669"/>
    <property type="project" value="UniProtKB-UniPathway"/>
</dbReference>
<dbReference type="Gene3D" id="1.10.238.260">
    <property type="match status" value="1"/>
</dbReference>
<dbReference type="NCBIfam" id="NF002086">
    <property type="entry name" value="PRK00915.1-3"/>
    <property type="match status" value="1"/>
</dbReference>
<feature type="region of interest" description="Disordered" evidence="9">
    <location>
        <begin position="507"/>
        <end position="537"/>
    </location>
</feature>
<keyword evidence="8" id="KW-0100">Branched-chain amino acid biosynthesis</keyword>
<dbReference type="Gene3D" id="3.20.20.70">
    <property type="entry name" value="Aldolase class I"/>
    <property type="match status" value="1"/>
</dbReference>
<evidence type="ECO:0000256" key="7">
    <source>
        <dbReference type="ARBA" id="ARBA00022723"/>
    </source>
</evidence>
<evidence type="ECO:0000256" key="3">
    <source>
        <dbReference type="ARBA" id="ARBA00012973"/>
    </source>
</evidence>
<dbReference type="EMBL" id="VSSQ01009488">
    <property type="protein sequence ID" value="MPM41781.1"/>
    <property type="molecule type" value="Genomic_DNA"/>
</dbReference>
<keyword evidence="6 11" id="KW-0808">Transferase</keyword>
<proteinExistence type="inferred from homology"/>
<dbReference type="PROSITE" id="PS50991">
    <property type="entry name" value="PYR_CT"/>
    <property type="match status" value="1"/>
</dbReference>
<keyword evidence="5" id="KW-0028">Amino-acid biosynthesis</keyword>
<evidence type="ECO:0000256" key="8">
    <source>
        <dbReference type="ARBA" id="ARBA00023304"/>
    </source>
</evidence>
<dbReference type="UniPathway" id="UPA00048">
    <property type="reaction ID" value="UER00070"/>
</dbReference>
<comment type="similarity">
    <text evidence="2">Belongs to the alpha-IPM synthase/homocitrate synthase family. LeuA type 1 subfamily.</text>
</comment>
<evidence type="ECO:0000256" key="2">
    <source>
        <dbReference type="ARBA" id="ARBA00009396"/>
    </source>
</evidence>
<feature type="compositionally biased region" description="Basic and acidic residues" evidence="9">
    <location>
        <begin position="527"/>
        <end position="537"/>
    </location>
</feature>
<dbReference type="NCBIfam" id="TIGR00973">
    <property type="entry name" value="leuA_bact"/>
    <property type="match status" value="1"/>
</dbReference>
<dbReference type="PROSITE" id="PS00816">
    <property type="entry name" value="AIPM_HOMOCIT_SYNTH_2"/>
    <property type="match status" value="1"/>
</dbReference>
<feature type="domain" description="Pyruvate carboxyltransferase" evidence="10">
    <location>
        <begin position="6"/>
        <end position="268"/>
    </location>
</feature>